<dbReference type="OrthoDB" id="431068at2759"/>
<evidence type="ECO:0000256" key="3">
    <source>
        <dbReference type="PROSITE-ProRule" id="PRU00176"/>
    </source>
</evidence>
<protein>
    <submittedName>
        <fullName evidence="6">Heterogeneous nuclear ribonucleoprotein H/F</fullName>
    </submittedName>
</protein>
<dbReference type="Gene3D" id="3.30.70.330">
    <property type="match status" value="3"/>
</dbReference>
<organism evidence="6 7">
    <name type="scientific">Trypanosoma theileri</name>
    <dbReference type="NCBI Taxonomy" id="67003"/>
    <lineage>
        <taxon>Eukaryota</taxon>
        <taxon>Discoba</taxon>
        <taxon>Euglenozoa</taxon>
        <taxon>Kinetoplastea</taxon>
        <taxon>Metakinetoplastina</taxon>
        <taxon>Trypanosomatida</taxon>
        <taxon>Trypanosomatidae</taxon>
        <taxon>Trypanosoma</taxon>
    </lineage>
</organism>
<sequence length="479" mass="53170">MEAPAELPTMEKIKEEQQENQQQQQEGEPQPEQQQQEQDEQQQQQGGSHNGVENDTQNQTHNEANEEKTQSTESSRVLRLHGLPYSIKEEHIRTFFADFELAEKEPILYFTEGLHRGTGFIRLKRAEDVPLAIQKLHRQHIDPTRYVELAASSEEDRQQTLEQQEQSCKVHVLRLRGLPFTSTEEDVTEFIKSVKGVVRVDICRDLEGRNTGDAFVELASEEDVEQAKQLHNKTMGSRYIEVLSSTVYDRDAIMRAASLRSRRERRGGGGRGGSGGAAAMGAMGPGGGPGGAMGPMGYIDPLLATYMGYFPHLFTPEQQHMHHQQQQFNPHDRMAGGPPAPYPAGAGAQPLFSMFPGQSSLMAPRQPSTHVVRIRGVPYTATEESIAEFFTGVKIPPQGVHMVYNEQNRPTGEAFVELEDEGDVAAALDKNGGAMGNRYIEVFQSSAAAMQRLGSPLTGMMGMMPYPVQGLGMIPQMFY</sequence>
<dbReference type="GeneID" id="39987214"/>
<dbReference type="Pfam" id="PF00076">
    <property type="entry name" value="RRM_1"/>
    <property type="match status" value="3"/>
</dbReference>
<keyword evidence="6" id="KW-0687">Ribonucleoprotein</keyword>
<comment type="caution">
    <text evidence="6">The sequence shown here is derived from an EMBL/GenBank/DDBJ whole genome shotgun (WGS) entry which is preliminary data.</text>
</comment>
<feature type="domain" description="RRM" evidence="5">
    <location>
        <begin position="171"/>
        <end position="247"/>
    </location>
</feature>
<dbReference type="GO" id="GO:1990904">
    <property type="term" value="C:ribonucleoprotein complex"/>
    <property type="evidence" value="ECO:0007669"/>
    <property type="project" value="UniProtKB-KW"/>
</dbReference>
<dbReference type="InterPro" id="IPR050666">
    <property type="entry name" value="ESRP"/>
</dbReference>
<gene>
    <name evidence="6" type="ORF">TM35_000231940</name>
</gene>
<feature type="region of interest" description="Disordered" evidence="4">
    <location>
        <begin position="1"/>
        <end position="76"/>
    </location>
</feature>
<proteinExistence type="predicted"/>
<feature type="domain" description="RRM" evidence="5">
    <location>
        <begin position="370"/>
        <end position="447"/>
    </location>
</feature>
<dbReference type="InterPro" id="IPR035979">
    <property type="entry name" value="RBD_domain_sf"/>
</dbReference>
<dbReference type="AlphaFoldDB" id="A0A1X0NRW6"/>
<evidence type="ECO:0000256" key="1">
    <source>
        <dbReference type="ARBA" id="ARBA00022737"/>
    </source>
</evidence>
<dbReference type="SUPFAM" id="SSF54928">
    <property type="entry name" value="RNA-binding domain, RBD"/>
    <property type="match status" value="3"/>
</dbReference>
<dbReference type="InterPro" id="IPR000504">
    <property type="entry name" value="RRM_dom"/>
</dbReference>
<dbReference type="VEuPathDB" id="TriTrypDB:TM35_000231940"/>
<dbReference type="InterPro" id="IPR012677">
    <property type="entry name" value="Nucleotide-bd_a/b_plait_sf"/>
</dbReference>
<dbReference type="Proteomes" id="UP000192257">
    <property type="component" value="Unassembled WGS sequence"/>
</dbReference>
<evidence type="ECO:0000256" key="2">
    <source>
        <dbReference type="ARBA" id="ARBA00022884"/>
    </source>
</evidence>
<dbReference type="CDD" id="cd12254">
    <property type="entry name" value="RRM_hnRNPH_ESRPs_RBM12_like"/>
    <property type="match status" value="2"/>
</dbReference>
<keyword evidence="1" id="KW-0677">Repeat</keyword>
<name>A0A1X0NRW6_9TRYP</name>
<feature type="compositionally biased region" description="Polar residues" evidence="4">
    <location>
        <begin position="51"/>
        <end position="62"/>
    </location>
</feature>
<evidence type="ECO:0000313" key="7">
    <source>
        <dbReference type="Proteomes" id="UP000192257"/>
    </source>
</evidence>
<dbReference type="GO" id="GO:0003723">
    <property type="term" value="F:RNA binding"/>
    <property type="evidence" value="ECO:0007669"/>
    <property type="project" value="UniProtKB-UniRule"/>
</dbReference>
<dbReference type="EMBL" id="NBCO01000023">
    <property type="protein sequence ID" value="ORC87223.1"/>
    <property type="molecule type" value="Genomic_DNA"/>
</dbReference>
<feature type="compositionally biased region" description="Low complexity" evidence="4">
    <location>
        <begin position="19"/>
        <end position="45"/>
    </location>
</feature>
<evidence type="ECO:0000256" key="4">
    <source>
        <dbReference type="SAM" id="MobiDB-lite"/>
    </source>
</evidence>
<keyword evidence="7" id="KW-1185">Reference proteome</keyword>
<evidence type="ECO:0000259" key="5">
    <source>
        <dbReference type="PROSITE" id="PS50102"/>
    </source>
</evidence>
<accession>A0A1X0NRW6</accession>
<keyword evidence="2 3" id="KW-0694">RNA-binding</keyword>
<feature type="domain" description="RRM" evidence="5">
    <location>
        <begin position="76"/>
        <end position="154"/>
    </location>
</feature>
<dbReference type="PROSITE" id="PS50102">
    <property type="entry name" value="RRM"/>
    <property type="match status" value="3"/>
</dbReference>
<evidence type="ECO:0000313" key="6">
    <source>
        <dbReference type="EMBL" id="ORC87223.1"/>
    </source>
</evidence>
<dbReference type="PANTHER" id="PTHR13976">
    <property type="entry name" value="HETEROGENEOUS NUCLEAR RIBONUCLEOPROTEIN-RELATED"/>
    <property type="match status" value="1"/>
</dbReference>
<dbReference type="SMART" id="SM00360">
    <property type="entry name" value="RRM"/>
    <property type="match status" value="3"/>
</dbReference>
<reference evidence="6 7" key="1">
    <citation type="submission" date="2017-03" db="EMBL/GenBank/DDBJ databases">
        <title>An alternative strategy for trypanosome survival in the mammalian bloodstream revealed through genome and transcriptome analysis of the ubiquitous bovine parasite Trypanosoma (Megatrypanum) theileri.</title>
        <authorList>
            <person name="Kelly S."/>
            <person name="Ivens A."/>
            <person name="Mott A."/>
            <person name="O'Neill E."/>
            <person name="Emms D."/>
            <person name="Macleod O."/>
            <person name="Voorheis P."/>
            <person name="Matthews J."/>
            <person name="Matthews K."/>
            <person name="Carrington M."/>
        </authorList>
    </citation>
    <scope>NUCLEOTIDE SEQUENCE [LARGE SCALE GENOMIC DNA]</scope>
    <source>
        <strain evidence="6">Edinburgh</strain>
    </source>
</reference>
<dbReference type="RefSeq" id="XP_028881289.1">
    <property type="nucleotide sequence ID" value="XM_029027434.1"/>
</dbReference>
<dbReference type="STRING" id="67003.A0A1X0NRW6"/>